<protein>
    <submittedName>
        <fullName evidence="2">Uncharacterized protein</fullName>
    </submittedName>
</protein>
<evidence type="ECO:0000313" key="2">
    <source>
        <dbReference type="EMBL" id="EJX09488.1"/>
    </source>
</evidence>
<proteinExistence type="predicted"/>
<gene>
    <name evidence="2" type="ORF">EVA_02400</name>
</gene>
<keyword evidence="1" id="KW-0812">Transmembrane</keyword>
<keyword evidence="1" id="KW-1133">Transmembrane helix</keyword>
<dbReference type="EMBL" id="AMCI01000381">
    <property type="protein sequence ID" value="EJX09488.1"/>
    <property type="molecule type" value="Genomic_DNA"/>
</dbReference>
<evidence type="ECO:0000256" key="1">
    <source>
        <dbReference type="SAM" id="Phobius"/>
    </source>
</evidence>
<organism evidence="2">
    <name type="scientific">gut metagenome</name>
    <dbReference type="NCBI Taxonomy" id="749906"/>
    <lineage>
        <taxon>unclassified sequences</taxon>
        <taxon>metagenomes</taxon>
        <taxon>organismal metagenomes</taxon>
    </lineage>
</organism>
<accession>J9H185</accession>
<reference evidence="2" key="1">
    <citation type="journal article" date="2012" name="PLoS ONE">
        <title>Gene sets for utilization of primary and secondary nutrition supplies in the distal gut of endangered iberian lynx.</title>
        <authorList>
            <person name="Alcaide M."/>
            <person name="Messina E."/>
            <person name="Richter M."/>
            <person name="Bargiela R."/>
            <person name="Peplies J."/>
            <person name="Huws S.A."/>
            <person name="Newbold C.J."/>
            <person name="Golyshin P.N."/>
            <person name="Simon M.A."/>
            <person name="Lopez G."/>
            <person name="Yakimov M.M."/>
            <person name="Ferrer M."/>
        </authorList>
    </citation>
    <scope>NUCLEOTIDE SEQUENCE</scope>
</reference>
<comment type="caution">
    <text evidence="2">The sequence shown here is derived from an EMBL/GenBank/DDBJ whole genome shotgun (WGS) entry which is preliminary data.</text>
</comment>
<feature type="transmembrane region" description="Helical" evidence="1">
    <location>
        <begin position="7"/>
        <end position="28"/>
    </location>
</feature>
<sequence>MLITVEIFCLSVFLSGKYKLFLLLFVVLSENLSFVQ</sequence>
<keyword evidence="1" id="KW-0472">Membrane</keyword>
<name>J9H185_9ZZZZ</name>
<dbReference type="AlphaFoldDB" id="J9H185"/>